<proteinExistence type="predicted"/>
<name>A0ABR3WAF2_9PEZI</name>
<dbReference type="Proteomes" id="UP001583177">
    <property type="component" value="Unassembled WGS sequence"/>
</dbReference>
<evidence type="ECO:0000256" key="1">
    <source>
        <dbReference type="SAM" id="MobiDB-lite"/>
    </source>
</evidence>
<comment type="caution">
    <text evidence="3">The sequence shown here is derived from an EMBL/GenBank/DDBJ whole genome shotgun (WGS) entry which is preliminary data.</text>
</comment>
<keyword evidence="4" id="KW-1185">Reference proteome</keyword>
<feature type="compositionally biased region" description="Basic and acidic residues" evidence="1">
    <location>
        <begin position="1"/>
        <end position="10"/>
    </location>
</feature>
<accession>A0ABR3WAF2</accession>
<sequence>MVSTRKKDYGEAPLKQRPTAATQQVVMMTHEPGPCSEFTLFPKLPGELRGMIWNESMTPRLVVVEPSGMEHKRGAKYSKTLPAQLRVDSDSRFWALRRYNLRFTITVFVSTEGSYRKFSAIWRQANVVKSPDDTLGLLGWDHLPTGVTHKFHLQSANWDGLWVGNCPETSSDGAQPEVKKVAFLGGKLASSAGFVHDLNSTITWDVNTILHTESTKLREMYPPLGSLWSTIPDPYYSMNHVLIHSRNFSGSFQEWGERLLLRVSQEAIARWRGAPDIMAFELGEQPEQISGPTHIAFDGSSSADQEGFYESIEWTWSQRFPIYQGF</sequence>
<gene>
    <name evidence="3" type="ORF">Daus18300_010395</name>
</gene>
<evidence type="ECO:0000313" key="4">
    <source>
        <dbReference type="Proteomes" id="UP001583177"/>
    </source>
</evidence>
<protein>
    <recommendedName>
        <fullName evidence="2">2EXR domain-containing protein</fullName>
    </recommendedName>
</protein>
<evidence type="ECO:0000259" key="2">
    <source>
        <dbReference type="Pfam" id="PF20150"/>
    </source>
</evidence>
<dbReference type="EMBL" id="JAWRVE010000114">
    <property type="protein sequence ID" value="KAL1857422.1"/>
    <property type="molecule type" value="Genomic_DNA"/>
</dbReference>
<reference evidence="3 4" key="1">
    <citation type="journal article" date="2024" name="IMA Fungus">
        <title>IMA Genome - F19 : A genome assembly and annotation guide to empower mycologists, including annotated draft genome sequences of Ceratocystis pirilliformis, Diaporthe australafricana, Fusarium ophioides, Paecilomyces lecythidis, and Sporothrix stenoceras.</title>
        <authorList>
            <person name="Aylward J."/>
            <person name="Wilson A.M."/>
            <person name="Visagie C.M."/>
            <person name="Spraker J."/>
            <person name="Barnes I."/>
            <person name="Buitendag C."/>
            <person name="Ceriani C."/>
            <person name="Del Mar Angel L."/>
            <person name="du Plessis D."/>
            <person name="Fuchs T."/>
            <person name="Gasser K."/>
            <person name="Kramer D."/>
            <person name="Li W."/>
            <person name="Munsamy K."/>
            <person name="Piso A."/>
            <person name="Price J.L."/>
            <person name="Sonnekus B."/>
            <person name="Thomas C."/>
            <person name="van der Nest A."/>
            <person name="van Dijk A."/>
            <person name="van Heerden A."/>
            <person name="van Vuuren N."/>
            <person name="Yilmaz N."/>
            <person name="Duong T.A."/>
            <person name="van der Merwe N.A."/>
            <person name="Wingfield M.J."/>
            <person name="Wingfield B.D."/>
        </authorList>
    </citation>
    <scope>NUCLEOTIDE SEQUENCE [LARGE SCALE GENOMIC DNA]</scope>
    <source>
        <strain evidence="3 4">CMW 18300</strain>
    </source>
</reference>
<organism evidence="3 4">
    <name type="scientific">Diaporthe australafricana</name>
    <dbReference type="NCBI Taxonomy" id="127596"/>
    <lineage>
        <taxon>Eukaryota</taxon>
        <taxon>Fungi</taxon>
        <taxon>Dikarya</taxon>
        <taxon>Ascomycota</taxon>
        <taxon>Pezizomycotina</taxon>
        <taxon>Sordariomycetes</taxon>
        <taxon>Sordariomycetidae</taxon>
        <taxon>Diaporthales</taxon>
        <taxon>Diaporthaceae</taxon>
        <taxon>Diaporthe</taxon>
    </lineage>
</organism>
<dbReference type="Pfam" id="PF20150">
    <property type="entry name" value="2EXR"/>
    <property type="match status" value="1"/>
</dbReference>
<feature type="domain" description="2EXR" evidence="2">
    <location>
        <begin position="38"/>
        <end position="105"/>
    </location>
</feature>
<feature type="region of interest" description="Disordered" evidence="1">
    <location>
        <begin position="1"/>
        <end position="20"/>
    </location>
</feature>
<dbReference type="InterPro" id="IPR045518">
    <property type="entry name" value="2EXR"/>
</dbReference>
<evidence type="ECO:0000313" key="3">
    <source>
        <dbReference type="EMBL" id="KAL1857422.1"/>
    </source>
</evidence>